<accession>A0AAV5JEQ6</accession>
<dbReference type="Proteomes" id="UP001054252">
    <property type="component" value="Unassembled WGS sequence"/>
</dbReference>
<evidence type="ECO:0008006" key="3">
    <source>
        <dbReference type="Google" id="ProtNLM"/>
    </source>
</evidence>
<sequence length="43" mass="4958">MPLFSLTIWFLGFGVLNYYTCLLRPEVPPRNGTTRDKGRVVTK</sequence>
<protein>
    <recommendedName>
        <fullName evidence="3">ATP synthase F0 subunit 8</fullName>
    </recommendedName>
</protein>
<evidence type="ECO:0000313" key="1">
    <source>
        <dbReference type="EMBL" id="GKV10978.1"/>
    </source>
</evidence>
<evidence type="ECO:0000313" key="2">
    <source>
        <dbReference type="Proteomes" id="UP001054252"/>
    </source>
</evidence>
<dbReference type="EMBL" id="BPVZ01000033">
    <property type="protein sequence ID" value="GKV10978.1"/>
    <property type="molecule type" value="Genomic_DNA"/>
</dbReference>
<dbReference type="AlphaFoldDB" id="A0AAV5JEQ6"/>
<keyword evidence="2" id="KW-1185">Reference proteome</keyword>
<comment type="caution">
    <text evidence="1">The sequence shown here is derived from an EMBL/GenBank/DDBJ whole genome shotgun (WGS) entry which is preliminary data.</text>
</comment>
<proteinExistence type="predicted"/>
<gene>
    <name evidence="1" type="ORF">SLEP1_g22271</name>
</gene>
<reference evidence="1 2" key="1">
    <citation type="journal article" date="2021" name="Commun. Biol.">
        <title>The genome of Shorea leprosula (Dipterocarpaceae) highlights the ecological relevance of drought in aseasonal tropical rainforests.</title>
        <authorList>
            <person name="Ng K.K.S."/>
            <person name="Kobayashi M.J."/>
            <person name="Fawcett J.A."/>
            <person name="Hatakeyama M."/>
            <person name="Paape T."/>
            <person name="Ng C.H."/>
            <person name="Ang C.C."/>
            <person name="Tnah L.H."/>
            <person name="Lee C.T."/>
            <person name="Nishiyama T."/>
            <person name="Sese J."/>
            <person name="O'Brien M.J."/>
            <person name="Copetti D."/>
            <person name="Mohd Noor M.I."/>
            <person name="Ong R.C."/>
            <person name="Putra M."/>
            <person name="Sireger I.Z."/>
            <person name="Indrioko S."/>
            <person name="Kosugi Y."/>
            <person name="Izuno A."/>
            <person name="Isagi Y."/>
            <person name="Lee S.L."/>
            <person name="Shimizu K.K."/>
        </authorList>
    </citation>
    <scope>NUCLEOTIDE SEQUENCE [LARGE SCALE GENOMIC DNA]</scope>
    <source>
        <strain evidence="1">214</strain>
    </source>
</reference>
<organism evidence="1 2">
    <name type="scientific">Rubroshorea leprosula</name>
    <dbReference type="NCBI Taxonomy" id="152421"/>
    <lineage>
        <taxon>Eukaryota</taxon>
        <taxon>Viridiplantae</taxon>
        <taxon>Streptophyta</taxon>
        <taxon>Embryophyta</taxon>
        <taxon>Tracheophyta</taxon>
        <taxon>Spermatophyta</taxon>
        <taxon>Magnoliopsida</taxon>
        <taxon>eudicotyledons</taxon>
        <taxon>Gunneridae</taxon>
        <taxon>Pentapetalae</taxon>
        <taxon>rosids</taxon>
        <taxon>malvids</taxon>
        <taxon>Malvales</taxon>
        <taxon>Dipterocarpaceae</taxon>
        <taxon>Rubroshorea</taxon>
    </lineage>
</organism>
<name>A0AAV5JEQ6_9ROSI</name>